<keyword evidence="1" id="KW-0812">Transmembrane</keyword>
<accession>A0A1G2THI1</accession>
<comment type="caution">
    <text evidence="2">The sequence shown here is derived from an EMBL/GenBank/DDBJ whole genome shotgun (WGS) entry which is preliminary data.</text>
</comment>
<dbReference type="PANTHER" id="PTHR37953">
    <property type="entry name" value="UPF0127 PROTEIN MJ1496"/>
    <property type="match status" value="1"/>
</dbReference>
<protein>
    <recommendedName>
        <fullName evidence="4">DUF192 domain-containing protein</fullName>
    </recommendedName>
</protein>
<evidence type="ECO:0000256" key="1">
    <source>
        <dbReference type="SAM" id="Phobius"/>
    </source>
</evidence>
<gene>
    <name evidence="2" type="ORF">A3D49_02880</name>
</gene>
<proteinExistence type="predicted"/>
<evidence type="ECO:0000313" key="3">
    <source>
        <dbReference type="Proteomes" id="UP000177279"/>
    </source>
</evidence>
<evidence type="ECO:0008006" key="4">
    <source>
        <dbReference type="Google" id="ProtNLM"/>
    </source>
</evidence>
<evidence type="ECO:0000313" key="2">
    <source>
        <dbReference type="EMBL" id="OHA96760.1"/>
    </source>
</evidence>
<dbReference type="InterPro" id="IPR003795">
    <property type="entry name" value="DUF192"/>
</dbReference>
<feature type="transmembrane region" description="Helical" evidence="1">
    <location>
        <begin position="7"/>
        <end position="25"/>
    </location>
</feature>
<dbReference type="Gene3D" id="2.60.120.1140">
    <property type="entry name" value="Protein of unknown function DUF192"/>
    <property type="match status" value="1"/>
</dbReference>
<name>A0A1G2THI1_9BACT</name>
<dbReference type="AlphaFoldDB" id="A0A1G2THI1"/>
<reference evidence="2 3" key="1">
    <citation type="journal article" date="2016" name="Nat. Commun.">
        <title>Thousands of microbial genomes shed light on interconnected biogeochemical processes in an aquifer system.</title>
        <authorList>
            <person name="Anantharaman K."/>
            <person name="Brown C.T."/>
            <person name="Hug L.A."/>
            <person name="Sharon I."/>
            <person name="Castelle C.J."/>
            <person name="Probst A.J."/>
            <person name="Thomas B.C."/>
            <person name="Singh A."/>
            <person name="Wilkins M.J."/>
            <person name="Karaoz U."/>
            <person name="Brodie E.L."/>
            <person name="Williams K.H."/>
            <person name="Hubbard S.S."/>
            <person name="Banfield J.F."/>
        </authorList>
    </citation>
    <scope>NUCLEOTIDE SEQUENCE [LARGE SCALE GENOMIC DNA]</scope>
</reference>
<keyword evidence="1" id="KW-0472">Membrane</keyword>
<dbReference type="EMBL" id="MHVS01000004">
    <property type="protein sequence ID" value="OHA96760.1"/>
    <property type="molecule type" value="Genomic_DNA"/>
</dbReference>
<dbReference type="Proteomes" id="UP000177279">
    <property type="component" value="Unassembled WGS sequence"/>
</dbReference>
<dbReference type="InterPro" id="IPR038695">
    <property type="entry name" value="Saro_0823-like_sf"/>
</dbReference>
<keyword evidence="1" id="KW-1133">Transmembrane helix</keyword>
<dbReference type="Pfam" id="PF02643">
    <property type="entry name" value="DUF192"/>
    <property type="match status" value="1"/>
</dbReference>
<sequence length="138" mass="15215">MRKIRDGLFLALGIVIIAWSFYAFLQKHVPLLRGTIGGLVLEIANTDAERTQGLSGRASLPAGTGLLFVFESPGKYGFWMKDMNFPIDIVWLGDGMLPVGIEKNVSPDSYPQVFYPPVPVRYVLEVNAGESSVLELNQ</sequence>
<organism evidence="2 3">
    <name type="scientific">Candidatus Zambryskibacteria bacterium RIFCSPHIGHO2_02_FULL_43_37</name>
    <dbReference type="NCBI Taxonomy" id="1802749"/>
    <lineage>
        <taxon>Bacteria</taxon>
        <taxon>Candidatus Zambryskiibacteriota</taxon>
    </lineage>
</organism>
<dbReference type="PANTHER" id="PTHR37953:SF1">
    <property type="entry name" value="UPF0127 PROTEIN MJ1496"/>
    <property type="match status" value="1"/>
</dbReference>